<dbReference type="Gene3D" id="3.40.50.300">
    <property type="entry name" value="P-loop containing nucleotide triphosphate hydrolases"/>
    <property type="match status" value="1"/>
</dbReference>
<dbReference type="Proteomes" id="UP000017559">
    <property type="component" value="Unassembled WGS sequence"/>
</dbReference>
<reference evidence="11 12" key="1">
    <citation type="journal article" date="2014" name="BMC Genomics">
        <title>Genome and secretome analysis of the hemibiotrophic fungal pathogen, Moniliophthora roreri, which causes frosty pod rot disease of cacao: mechanisms of the biotrophic and necrotrophic phases.</title>
        <authorList>
            <person name="Meinhardt L.W."/>
            <person name="Costa G.G.L."/>
            <person name="Thomazella D.P.T."/>
            <person name="Teixeira P.J.P.L."/>
            <person name="Carazzolle M.F."/>
            <person name="Schuster S.C."/>
            <person name="Carlson J.E."/>
            <person name="Guiltinan M.J."/>
            <person name="Mieczkowski P."/>
            <person name="Farmer A."/>
            <person name="Ramaraj T."/>
            <person name="Crozier J."/>
            <person name="Davis R.E."/>
            <person name="Shao J."/>
            <person name="Melnick R.L."/>
            <person name="Pereira G.A.G."/>
            <person name="Bailey B.A."/>
        </authorList>
    </citation>
    <scope>NUCLEOTIDE SEQUENCE [LARGE SCALE GENOMIC DNA]</scope>
    <source>
        <strain evidence="11 12">MCA 2997</strain>
    </source>
</reference>
<feature type="domain" description="ABC transporter" evidence="10">
    <location>
        <begin position="9"/>
        <end position="248"/>
    </location>
</feature>
<dbReference type="OrthoDB" id="245989at2759"/>
<dbReference type="HOGENOM" id="CLU_000604_35_2_1"/>
<keyword evidence="8 9" id="KW-0472">Membrane</keyword>
<evidence type="ECO:0000256" key="6">
    <source>
        <dbReference type="ARBA" id="ARBA00022840"/>
    </source>
</evidence>
<dbReference type="Pfam" id="PF19055">
    <property type="entry name" value="ABC2_membrane_7"/>
    <property type="match status" value="1"/>
</dbReference>
<dbReference type="FunFam" id="3.40.50.300:FF:000054">
    <property type="entry name" value="ABC multidrug transporter atrF"/>
    <property type="match status" value="1"/>
</dbReference>
<dbReference type="AlphaFoldDB" id="V2XPK8"/>
<evidence type="ECO:0000256" key="3">
    <source>
        <dbReference type="ARBA" id="ARBA00022448"/>
    </source>
</evidence>
<evidence type="ECO:0000256" key="9">
    <source>
        <dbReference type="SAM" id="Phobius"/>
    </source>
</evidence>
<dbReference type="GO" id="GO:0016020">
    <property type="term" value="C:membrane"/>
    <property type="evidence" value="ECO:0007669"/>
    <property type="project" value="UniProtKB-SubCell"/>
</dbReference>
<keyword evidence="7 9" id="KW-1133">Transmembrane helix</keyword>
<dbReference type="SUPFAM" id="SSF52540">
    <property type="entry name" value="P-loop containing nucleoside triphosphate hydrolases"/>
    <property type="match status" value="1"/>
</dbReference>
<keyword evidence="4 9" id="KW-0812">Transmembrane</keyword>
<proteinExistence type="inferred from homology"/>
<dbReference type="KEGG" id="mrr:Moror_12577"/>
<name>V2XPK8_MONRO</name>
<dbReference type="InterPro" id="IPR013525">
    <property type="entry name" value="ABC2_TM"/>
</dbReference>
<keyword evidence="12" id="KW-1185">Reference proteome</keyword>
<keyword evidence="3" id="KW-0813">Transport</keyword>
<dbReference type="InterPro" id="IPR003439">
    <property type="entry name" value="ABC_transporter-like_ATP-bd"/>
</dbReference>
<feature type="transmembrane region" description="Helical" evidence="9">
    <location>
        <begin position="414"/>
        <end position="444"/>
    </location>
</feature>
<evidence type="ECO:0000259" key="10">
    <source>
        <dbReference type="PROSITE" id="PS50893"/>
    </source>
</evidence>
<dbReference type="InterPro" id="IPR003593">
    <property type="entry name" value="AAA+_ATPase"/>
</dbReference>
<sequence length="649" mass="73226">MIQRQTANFQWEDVCYDIRIKGEVRRLLDNVDGWVEPGKLTALMGASGAGKTTLLDVLASRVTTGVISGHMLVHGQHRDESFQRKTGYAQQNDLHLGTSTVREALIFSARLRQPYHVPDKEKLEYVEEIIRLLGMVTYADAVVGVPGEEQRKRLTIGVELVAKPELLLFLDEPTSGLDSQTAWSIVTLLRRLAENGQAILCTIHQPSALLFQEFDRLLVLAHGGKTVYFGDIGKDAGAVIDYFSRQSGEPCPPKANPAEWMLQVIGAAPGSVAKHDFAAVWRQSAEYMEMKRELAKRRDLTRDGGDQKLHSARQYAEFAVPLSIQFLVCWKRVLVQYWRTPSYIYSKLTLSVFTALFIGFTFWRERNDLQGLQDQIFSIFLLMTIFSSYTNQIMPHFVTQRALYEARERPSKTYSWISFISANICAELPWNALMGVVMFFCWYFPIGFYRSAAETGTVTEREALMFLLILVFMLFTSLFSQMMIAGIEATELAGNLANLLFCLCLLFCGVLITPDQLSKFWKGLYRISPFSYLVDGMLSAGSANANAFCSDVELLKFNPPNGLTCGDYLSDFMSSAGGRLLDPNSMTQCTFCPVTSTNAILAAFGSSYANRWRNFGLMWVYVVFNFCAVFFLYWLARVPKKSKAINIQH</sequence>
<dbReference type="CDD" id="cd03232">
    <property type="entry name" value="ABCG_PDR_domain2"/>
    <property type="match status" value="1"/>
</dbReference>
<dbReference type="InterPro" id="IPR027417">
    <property type="entry name" value="P-loop_NTPase"/>
</dbReference>
<feature type="transmembrane region" description="Helical" evidence="9">
    <location>
        <begin position="464"/>
        <end position="487"/>
    </location>
</feature>
<evidence type="ECO:0000256" key="1">
    <source>
        <dbReference type="ARBA" id="ARBA00004141"/>
    </source>
</evidence>
<dbReference type="SMR" id="V2XPK8"/>
<dbReference type="GO" id="GO:0005524">
    <property type="term" value="F:ATP binding"/>
    <property type="evidence" value="ECO:0007669"/>
    <property type="project" value="UniProtKB-KW"/>
</dbReference>
<dbReference type="InterPro" id="IPR043926">
    <property type="entry name" value="ABCG_dom"/>
</dbReference>
<dbReference type="Pfam" id="PF01061">
    <property type="entry name" value="ABC2_membrane"/>
    <property type="match status" value="1"/>
</dbReference>
<dbReference type="GO" id="GO:0016887">
    <property type="term" value="F:ATP hydrolysis activity"/>
    <property type="evidence" value="ECO:0007669"/>
    <property type="project" value="InterPro"/>
</dbReference>
<feature type="transmembrane region" description="Helical" evidence="9">
    <location>
        <begin position="375"/>
        <end position="394"/>
    </location>
</feature>
<organism evidence="11 12">
    <name type="scientific">Moniliophthora roreri (strain MCA 2997)</name>
    <name type="common">Cocoa frosty pod rot fungus</name>
    <name type="synonym">Crinipellis roreri</name>
    <dbReference type="NCBI Taxonomy" id="1381753"/>
    <lineage>
        <taxon>Eukaryota</taxon>
        <taxon>Fungi</taxon>
        <taxon>Dikarya</taxon>
        <taxon>Basidiomycota</taxon>
        <taxon>Agaricomycotina</taxon>
        <taxon>Agaricomycetes</taxon>
        <taxon>Agaricomycetidae</taxon>
        <taxon>Agaricales</taxon>
        <taxon>Marasmiineae</taxon>
        <taxon>Marasmiaceae</taxon>
        <taxon>Moniliophthora</taxon>
    </lineage>
</organism>
<gene>
    <name evidence="11" type="ORF">Moror_12577</name>
</gene>
<comment type="subcellular location">
    <subcellularLocation>
        <location evidence="1">Membrane</location>
        <topology evidence="1">Multi-pass membrane protein</topology>
    </subcellularLocation>
</comment>
<evidence type="ECO:0000256" key="5">
    <source>
        <dbReference type="ARBA" id="ARBA00022741"/>
    </source>
</evidence>
<comment type="caution">
    <text evidence="11">The sequence shown here is derived from an EMBL/GenBank/DDBJ whole genome shotgun (WGS) entry which is preliminary data.</text>
</comment>
<evidence type="ECO:0000256" key="2">
    <source>
        <dbReference type="ARBA" id="ARBA00006012"/>
    </source>
</evidence>
<evidence type="ECO:0000256" key="4">
    <source>
        <dbReference type="ARBA" id="ARBA00022692"/>
    </source>
</evidence>
<evidence type="ECO:0000256" key="8">
    <source>
        <dbReference type="ARBA" id="ARBA00023136"/>
    </source>
</evidence>
<dbReference type="PANTHER" id="PTHR19241">
    <property type="entry name" value="ATP-BINDING CASSETTE TRANSPORTER"/>
    <property type="match status" value="1"/>
</dbReference>
<feature type="transmembrane region" description="Helical" evidence="9">
    <location>
        <begin position="493"/>
        <end position="512"/>
    </location>
</feature>
<dbReference type="Pfam" id="PF00005">
    <property type="entry name" value="ABC_tran"/>
    <property type="match status" value="1"/>
</dbReference>
<evidence type="ECO:0000313" key="12">
    <source>
        <dbReference type="Proteomes" id="UP000017559"/>
    </source>
</evidence>
<evidence type="ECO:0000313" key="11">
    <source>
        <dbReference type="EMBL" id="ESK95652.1"/>
    </source>
</evidence>
<feature type="transmembrane region" description="Helical" evidence="9">
    <location>
        <begin position="344"/>
        <end position="363"/>
    </location>
</feature>
<protein>
    <submittedName>
        <fullName evidence="11">Abc</fullName>
    </submittedName>
</protein>
<keyword evidence="6" id="KW-0067">ATP-binding</keyword>
<dbReference type="SMART" id="SM00382">
    <property type="entry name" value="AAA"/>
    <property type="match status" value="1"/>
</dbReference>
<dbReference type="GO" id="GO:0140359">
    <property type="term" value="F:ABC-type transporter activity"/>
    <property type="evidence" value="ECO:0007669"/>
    <property type="project" value="InterPro"/>
</dbReference>
<accession>V2XPK8</accession>
<dbReference type="EMBL" id="AWSO01000069">
    <property type="protein sequence ID" value="ESK95652.1"/>
    <property type="molecule type" value="Genomic_DNA"/>
</dbReference>
<dbReference type="InterPro" id="IPR034003">
    <property type="entry name" value="ABCG_PDR_2"/>
</dbReference>
<comment type="similarity">
    <text evidence="2">Belongs to the ABC transporter superfamily. ABCG family. PDR (TC 3.A.1.205) subfamily.</text>
</comment>
<keyword evidence="5" id="KW-0547">Nucleotide-binding</keyword>
<feature type="transmembrane region" description="Helical" evidence="9">
    <location>
        <begin position="615"/>
        <end position="636"/>
    </location>
</feature>
<dbReference type="PROSITE" id="PS50893">
    <property type="entry name" value="ABC_TRANSPORTER_2"/>
    <property type="match status" value="1"/>
</dbReference>
<evidence type="ECO:0000256" key="7">
    <source>
        <dbReference type="ARBA" id="ARBA00022989"/>
    </source>
</evidence>